<evidence type="ECO:0008006" key="3">
    <source>
        <dbReference type="Google" id="ProtNLM"/>
    </source>
</evidence>
<proteinExistence type="predicted"/>
<evidence type="ECO:0000313" key="2">
    <source>
        <dbReference type="Proteomes" id="UP001174909"/>
    </source>
</evidence>
<accession>A0AA35R3M7</accession>
<gene>
    <name evidence="1" type="ORF">GBAR_LOCUS3512</name>
</gene>
<reference evidence="1" key="1">
    <citation type="submission" date="2023-03" db="EMBL/GenBank/DDBJ databases">
        <authorList>
            <person name="Steffen K."/>
            <person name="Cardenas P."/>
        </authorList>
    </citation>
    <scope>NUCLEOTIDE SEQUENCE</scope>
</reference>
<sequence length="334" mass="35770">MADGSEIEVACLVQIGLFQIIEADTRTLVVFRPAGIPGMSASLSLWHWLNDWNFSSPPPPENLRVVPTATPLEYDVVWSKPASVNPCPDVVYLVTVTNNVTGEVEVNAEGAITESIPFNDTDSVMCQLHQFEVKTSVGEAFSSPTIERVALPLSPNVEGINASATPILGEDEILIELALRPATTCDEVAYPILNYMITIPELPFSMTLPHTGEGVALNLSSPDFTIANYSIIISACASFGCRSADPLTLLTNEVQSASMLFLNTTVSLTCEFTATGSASACRFTLTLASGDSESLDIPRPEGGGLVQMCSTTPAYREVPSYISGGSDHQQWRSS</sequence>
<name>A0AA35R3M7_GEOBA</name>
<comment type="caution">
    <text evidence="1">The sequence shown here is derived from an EMBL/GenBank/DDBJ whole genome shotgun (WGS) entry which is preliminary data.</text>
</comment>
<organism evidence="1 2">
    <name type="scientific">Geodia barretti</name>
    <name type="common">Barrett's horny sponge</name>
    <dbReference type="NCBI Taxonomy" id="519541"/>
    <lineage>
        <taxon>Eukaryota</taxon>
        <taxon>Metazoa</taxon>
        <taxon>Porifera</taxon>
        <taxon>Demospongiae</taxon>
        <taxon>Heteroscleromorpha</taxon>
        <taxon>Tetractinellida</taxon>
        <taxon>Astrophorina</taxon>
        <taxon>Geodiidae</taxon>
        <taxon>Geodia</taxon>
    </lineage>
</organism>
<evidence type="ECO:0000313" key="1">
    <source>
        <dbReference type="EMBL" id="CAI8002935.1"/>
    </source>
</evidence>
<keyword evidence="2" id="KW-1185">Reference proteome</keyword>
<dbReference type="EMBL" id="CASHTH010000500">
    <property type="protein sequence ID" value="CAI8002935.1"/>
    <property type="molecule type" value="Genomic_DNA"/>
</dbReference>
<dbReference type="AlphaFoldDB" id="A0AA35R3M7"/>
<protein>
    <recommendedName>
        <fullName evidence="3">Fibronectin type-III domain-containing protein</fullName>
    </recommendedName>
</protein>
<dbReference type="Proteomes" id="UP001174909">
    <property type="component" value="Unassembled WGS sequence"/>
</dbReference>